<dbReference type="EMBL" id="JARIHO010000111">
    <property type="protein sequence ID" value="KAJ7302846.1"/>
    <property type="molecule type" value="Genomic_DNA"/>
</dbReference>
<evidence type="ECO:0000313" key="2">
    <source>
        <dbReference type="EMBL" id="KAJ7302846.1"/>
    </source>
</evidence>
<reference evidence="2" key="1">
    <citation type="submission" date="2023-03" db="EMBL/GenBank/DDBJ databases">
        <title>Massive genome expansion in bonnet fungi (Mycena s.s.) driven by repeated elements and novel gene families across ecological guilds.</title>
        <authorList>
            <consortium name="Lawrence Berkeley National Laboratory"/>
            <person name="Harder C.B."/>
            <person name="Miyauchi S."/>
            <person name="Viragh M."/>
            <person name="Kuo A."/>
            <person name="Thoen E."/>
            <person name="Andreopoulos B."/>
            <person name="Lu D."/>
            <person name="Skrede I."/>
            <person name="Drula E."/>
            <person name="Henrissat B."/>
            <person name="Morin E."/>
            <person name="Kohler A."/>
            <person name="Barry K."/>
            <person name="LaButti K."/>
            <person name="Morin E."/>
            <person name="Salamov A."/>
            <person name="Lipzen A."/>
            <person name="Mereny Z."/>
            <person name="Hegedus B."/>
            <person name="Baldrian P."/>
            <person name="Stursova M."/>
            <person name="Weitz H."/>
            <person name="Taylor A."/>
            <person name="Grigoriev I.V."/>
            <person name="Nagy L.G."/>
            <person name="Martin F."/>
            <person name="Kauserud H."/>
        </authorList>
    </citation>
    <scope>NUCLEOTIDE SEQUENCE</scope>
    <source>
        <strain evidence="2">CBHHK002</strain>
    </source>
</reference>
<sequence>MPADTAATNPSATQASSDPTPEVPLMPAEAKKILRTLSPDKIDAIARASTGFATKDGLSTDQMPASIMSKTNVVFAANKSWSLAIDGKPLEYVVTLSPRSTWAFNNRPGGNFAIVGWKAGDRLVKAIEVEPRPGQQSDGAWVKTTHNKKDITCEWRVQMLRFFLYKYFRRLR</sequence>
<dbReference type="Proteomes" id="UP001218218">
    <property type="component" value="Unassembled WGS sequence"/>
</dbReference>
<evidence type="ECO:0000256" key="1">
    <source>
        <dbReference type="SAM" id="MobiDB-lite"/>
    </source>
</evidence>
<feature type="region of interest" description="Disordered" evidence="1">
    <location>
        <begin position="1"/>
        <end position="25"/>
    </location>
</feature>
<name>A0AAD7E8L0_9AGAR</name>
<accession>A0AAD7E8L0</accession>
<comment type="caution">
    <text evidence="2">The sequence shown here is derived from an EMBL/GenBank/DDBJ whole genome shotgun (WGS) entry which is preliminary data.</text>
</comment>
<protein>
    <submittedName>
        <fullName evidence="2">Uncharacterized protein</fullName>
    </submittedName>
</protein>
<feature type="compositionally biased region" description="Polar residues" evidence="1">
    <location>
        <begin position="1"/>
        <end position="19"/>
    </location>
</feature>
<organism evidence="2 3">
    <name type="scientific">Mycena albidolilacea</name>
    <dbReference type="NCBI Taxonomy" id="1033008"/>
    <lineage>
        <taxon>Eukaryota</taxon>
        <taxon>Fungi</taxon>
        <taxon>Dikarya</taxon>
        <taxon>Basidiomycota</taxon>
        <taxon>Agaricomycotina</taxon>
        <taxon>Agaricomycetes</taxon>
        <taxon>Agaricomycetidae</taxon>
        <taxon>Agaricales</taxon>
        <taxon>Marasmiineae</taxon>
        <taxon>Mycenaceae</taxon>
        <taxon>Mycena</taxon>
    </lineage>
</organism>
<dbReference type="AlphaFoldDB" id="A0AAD7E8L0"/>
<gene>
    <name evidence="2" type="ORF">DFH08DRAFT_826307</name>
</gene>
<proteinExistence type="predicted"/>
<keyword evidence="3" id="KW-1185">Reference proteome</keyword>
<evidence type="ECO:0000313" key="3">
    <source>
        <dbReference type="Proteomes" id="UP001218218"/>
    </source>
</evidence>